<dbReference type="Gene3D" id="3.40.309.10">
    <property type="entry name" value="Aldehyde Dehydrogenase, Chain A, domain 2"/>
    <property type="match status" value="1"/>
</dbReference>
<comment type="caution">
    <text evidence="3">The sequence shown here is derived from an EMBL/GenBank/DDBJ whole genome shotgun (WGS) entry which is preliminary data.</text>
</comment>
<dbReference type="InterPro" id="IPR016161">
    <property type="entry name" value="Ald_DH/histidinol_DH"/>
</dbReference>
<protein>
    <recommendedName>
        <fullName evidence="2">Aldehyde dehydrogenase domain-containing protein</fullName>
    </recommendedName>
</protein>
<dbReference type="EMBL" id="NCSJ02000153">
    <property type="protein sequence ID" value="RFU28721.1"/>
    <property type="molecule type" value="Genomic_DNA"/>
</dbReference>
<dbReference type="PANTHER" id="PTHR43353:SF6">
    <property type="entry name" value="CYTOPLASMIC ALDEHYDE DEHYDROGENASE (EUROFUNG)"/>
    <property type="match status" value="1"/>
</dbReference>
<evidence type="ECO:0000313" key="4">
    <source>
        <dbReference type="Proteomes" id="UP000258309"/>
    </source>
</evidence>
<gene>
    <name evidence="3" type="ORF">B7463_g7626</name>
</gene>
<evidence type="ECO:0000259" key="2">
    <source>
        <dbReference type="Pfam" id="PF00171"/>
    </source>
</evidence>
<dbReference type="Proteomes" id="UP000258309">
    <property type="component" value="Unassembled WGS sequence"/>
</dbReference>
<feature type="non-terminal residue" evidence="3">
    <location>
        <position position="1"/>
    </location>
</feature>
<dbReference type="PANTHER" id="PTHR43353">
    <property type="entry name" value="SUCCINATE-SEMIALDEHYDE DEHYDROGENASE, MITOCHONDRIAL"/>
    <property type="match status" value="1"/>
</dbReference>
<accession>A0A3E2H616</accession>
<dbReference type="GO" id="GO:0009450">
    <property type="term" value="P:gamma-aminobutyric acid catabolic process"/>
    <property type="evidence" value="ECO:0007669"/>
    <property type="project" value="TreeGrafter"/>
</dbReference>
<feature type="domain" description="Aldehyde dehydrogenase" evidence="2">
    <location>
        <begin position="30"/>
        <end position="244"/>
    </location>
</feature>
<dbReference type="AlphaFoldDB" id="A0A3E2H616"/>
<feature type="non-terminal residue" evidence="3">
    <location>
        <position position="443"/>
    </location>
</feature>
<evidence type="ECO:0000256" key="1">
    <source>
        <dbReference type="ARBA" id="ARBA00023002"/>
    </source>
</evidence>
<evidence type="ECO:0000313" key="3">
    <source>
        <dbReference type="EMBL" id="RFU28721.1"/>
    </source>
</evidence>
<organism evidence="3 4">
    <name type="scientific">Scytalidium lignicola</name>
    <name type="common">Hyphomycete</name>
    <dbReference type="NCBI Taxonomy" id="5539"/>
    <lineage>
        <taxon>Eukaryota</taxon>
        <taxon>Fungi</taxon>
        <taxon>Dikarya</taxon>
        <taxon>Ascomycota</taxon>
        <taxon>Pezizomycotina</taxon>
        <taxon>Leotiomycetes</taxon>
        <taxon>Leotiomycetes incertae sedis</taxon>
        <taxon>Scytalidium</taxon>
    </lineage>
</organism>
<dbReference type="InterPro" id="IPR050740">
    <property type="entry name" value="Aldehyde_DH_Superfamily"/>
</dbReference>
<proteinExistence type="predicted"/>
<dbReference type="InterPro" id="IPR016162">
    <property type="entry name" value="Ald_DH_N"/>
</dbReference>
<dbReference type="Gene3D" id="3.40.605.10">
    <property type="entry name" value="Aldehyde Dehydrogenase, Chain A, domain 1"/>
    <property type="match status" value="1"/>
</dbReference>
<dbReference type="InterPro" id="IPR016163">
    <property type="entry name" value="Ald_DH_C"/>
</dbReference>
<name>A0A3E2H616_SCYLI</name>
<keyword evidence="4" id="KW-1185">Reference proteome</keyword>
<sequence length="443" mass="47786">MPTTVDYDTGIQVVPLLIDGKATASNPPIRFQVVSSSQKKVVYLAEAADAKAVVTAAQAAETAFKRWSRTSAISRRDILLRVADLLKARQDELMALQMEETSCTKGWAYFQISYAVVNIQETAARITEACAGTIPAPAGEETTGFVFMEPIGPVFLMSPWNAAVILSVRNLGSILGAGCTSVWKASELSPRTHHALAEIFMEAGLPPGVLNVIQSRREDAAAITEALISHPAIRKVDFIGSDAVAIVLDDANLEDAASKCAEGAFLHHGQICFSTERIIVQKKIAGTFLSLLQKHAAVASSGDGVTERVITNAYNKLVEAKSKGAKFIIGGPQYDSSSSLRPTIVTGVTKDMSMWDEETFGPSVAVFIVETEQEAIDLANNTRFGLNAAVHTANMHRGLIVARQLEYGQVHVNSLTEADEPRRDEKKRYSTEAKAICASYKSI</sequence>
<keyword evidence="1" id="KW-0560">Oxidoreductase</keyword>
<dbReference type="Pfam" id="PF00171">
    <property type="entry name" value="Aldedh"/>
    <property type="match status" value="1"/>
</dbReference>
<dbReference type="STRING" id="5539.A0A3E2H616"/>
<dbReference type="OrthoDB" id="310895at2759"/>
<dbReference type="OMA" id="MQARETS"/>
<reference evidence="3 4" key="1">
    <citation type="submission" date="2018-05" db="EMBL/GenBank/DDBJ databases">
        <title>Draft genome sequence of Scytalidium lignicola DSM 105466, a ubiquitous saprotrophic fungus.</title>
        <authorList>
            <person name="Buettner E."/>
            <person name="Gebauer A.M."/>
            <person name="Hofrichter M."/>
            <person name="Liers C."/>
            <person name="Kellner H."/>
        </authorList>
    </citation>
    <scope>NUCLEOTIDE SEQUENCE [LARGE SCALE GENOMIC DNA]</scope>
    <source>
        <strain evidence="3 4">DSM 105466</strain>
    </source>
</reference>
<dbReference type="InterPro" id="IPR015590">
    <property type="entry name" value="Aldehyde_DH_dom"/>
</dbReference>
<dbReference type="SUPFAM" id="SSF53720">
    <property type="entry name" value="ALDH-like"/>
    <property type="match status" value="1"/>
</dbReference>
<dbReference type="GO" id="GO:0004777">
    <property type="term" value="F:succinate-semialdehyde dehydrogenase (NAD+) activity"/>
    <property type="evidence" value="ECO:0007669"/>
    <property type="project" value="TreeGrafter"/>
</dbReference>